<keyword evidence="6" id="KW-1185">Reference proteome</keyword>
<dbReference type="GO" id="GO:0016787">
    <property type="term" value="F:hydrolase activity"/>
    <property type="evidence" value="ECO:0007669"/>
    <property type="project" value="UniProtKB-KW"/>
</dbReference>
<keyword evidence="2 4" id="KW-0378">Hydrolase</keyword>
<organism evidence="5 6">
    <name type="scientific">Sucra jujuba nucleopolyhedrovirus</name>
    <dbReference type="NCBI Taxonomy" id="1563660"/>
    <lineage>
        <taxon>Viruses</taxon>
        <taxon>Viruses incertae sedis</taxon>
        <taxon>Naldaviricetes</taxon>
        <taxon>Lefavirales</taxon>
        <taxon>Baculoviridae</taxon>
        <taxon>Alphabaculovirus</taxon>
        <taxon>Alphabaculovirus sujujubae</taxon>
    </lineage>
</organism>
<comment type="catalytic activity">
    <reaction evidence="3">
        <text>2',3'-cGAMP + H2O = Gp(2'-5')Ap(3') + H(+)</text>
        <dbReference type="Rhea" id="RHEA:59472"/>
        <dbReference type="ChEBI" id="CHEBI:15377"/>
        <dbReference type="ChEBI" id="CHEBI:15378"/>
        <dbReference type="ChEBI" id="CHEBI:143093"/>
        <dbReference type="ChEBI" id="CHEBI:143098"/>
    </reaction>
    <physiologicalReaction direction="left-to-right" evidence="3">
        <dbReference type="Rhea" id="RHEA:59473"/>
    </physiologicalReaction>
</comment>
<accession>A0A097P8X4</accession>
<keyword evidence="1 4" id="KW-0540">Nuclease</keyword>
<evidence type="ECO:0000256" key="4">
    <source>
        <dbReference type="HAMAP-Rule" id="MF_04143"/>
    </source>
</evidence>
<dbReference type="HAMAP" id="MF_04143">
    <property type="entry name" value="Poxins"/>
    <property type="match status" value="1"/>
</dbReference>
<dbReference type="GeneID" id="26382465"/>
<evidence type="ECO:0000313" key="6">
    <source>
        <dbReference type="Proteomes" id="UP000201917"/>
    </source>
</evidence>
<dbReference type="EMBL" id="KJ676450">
    <property type="protein sequence ID" value="AIU41249.1"/>
    <property type="molecule type" value="Genomic_DNA"/>
</dbReference>
<feature type="site" description="Substrate binding" evidence="4">
    <location>
        <position position="125"/>
    </location>
</feature>
<dbReference type="GO" id="GO:0061507">
    <property type="term" value="F:2',3'-cyclic GMP-AMP binding"/>
    <property type="evidence" value="ECO:0007669"/>
    <property type="project" value="UniProtKB-UniRule"/>
</dbReference>
<sequence>MCQYQLLVASLLVINFSPNVLASNLSFNDSAINNVRYTIDHLTKTIDIHNVNDSNVNIVIVPPHSVASRREHNLDNFHQFPGVASDIVFSGVKKNDVIHVLLSNGVLYRTTSDRVYTNFHVDKHRMIYGQLPTFATDDFSLADKIYIGAPIFRNGKLASVITCRFDDYKNGLVLFPVSGVRTQDLVSGQIHFDESVFVKKLLPDMSVYGRKQLPYRQNNDLQNHTSTLNVKRFALAATNNRQMYRDWPRSVVVFYNDRNIFISLVEGEFEINRVRFSGPLIEPQQ</sequence>
<dbReference type="GO" id="GO:0004518">
    <property type="term" value="F:nuclease activity"/>
    <property type="evidence" value="ECO:0007669"/>
    <property type="project" value="UniProtKB-UniRule"/>
</dbReference>
<dbReference type="Proteomes" id="UP000201917">
    <property type="component" value="Segment"/>
</dbReference>
<dbReference type="KEGG" id="vg:26382465"/>
<comment type="caution">
    <text evidence="4">Lacks conserved residue(s) required for the propagation of feature annotation.</text>
</comment>
<dbReference type="InterPro" id="IPR006853">
    <property type="entry name" value="Poxin_vir"/>
</dbReference>
<comment type="subunit">
    <text evidence="4">Homodimer.</text>
</comment>
<dbReference type="RefSeq" id="YP_009186701.1">
    <property type="nucleotide sequence ID" value="NC_028636.1"/>
</dbReference>
<dbReference type="OrthoDB" id="7755at10239"/>
<evidence type="ECO:0000256" key="1">
    <source>
        <dbReference type="ARBA" id="ARBA00022722"/>
    </source>
</evidence>
<evidence type="ECO:0000313" key="5">
    <source>
        <dbReference type="EMBL" id="AIU41249.1"/>
    </source>
</evidence>
<comment type="domain">
    <text evidence="4">The substrate binding site is formed by the N-terminus of a monomer and the C-terminus of the opposite monomer.</text>
</comment>
<proteinExistence type="inferred from homology"/>
<evidence type="ECO:0000256" key="2">
    <source>
        <dbReference type="ARBA" id="ARBA00022801"/>
    </source>
</evidence>
<feature type="site" description="Substrate binding" evidence="4">
    <location>
        <position position="275"/>
    </location>
</feature>
<reference evidence="5 6" key="1">
    <citation type="journal article" date="2014" name="PLoS ONE">
        <title>Genomic Sequencing and Analysis of Sucra jujuba Nucleopolyhedrovirus.</title>
        <authorList>
            <person name="Liu X."/>
            <person name="Yin F."/>
            <person name="Zhu Z."/>
            <person name="Hou D."/>
            <person name="Wang J."/>
            <person name="Zhang L."/>
            <person name="Wang M."/>
            <person name="Wang H."/>
            <person name="Hu Z."/>
            <person name="Deng F."/>
        </authorList>
    </citation>
    <scope>NUCLEOTIDE SEQUENCE [LARGE SCALE GENOMIC DNA]</scope>
    <source>
        <strain evidence="5">473</strain>
    </source>
</reference>
<dbReference type="Pfam" id="PF04766">
    <property type="entry name" value="Baculo_p26"/>
    <property type="match status" value="1"/>
</dbReference>
<comment type="function">
    <text evidence="4">Nuclease that cleaves host 2',3'-cGAMP.</text>
</comment>
<evidence type="ECO:0000256" key="3">
    <source>
        <dbReference type="ARBA" id="ARBA00023932"/>
    </source>
</evidence>
<name>A0A097P8X4_9ABAC</name>
<feature type="active site" description="Proton donor" evidence="4">
    <location>
        <position position="78"/>
    </location>
</feature>
<feature type="active site" description="Proton acceptor; shared with catalytic histidine of dimeric partner" evidence="4">
    <location>
        <position position="231"/>
    </location>
</feature>
<feature type="site" description="Substrate binding" evidence="4">
    <location>
        <position position="273"/>
    </location>
</feature>
<protein>
    <submittedName>
        <fullName evidence="5">p26-1</fullName>
    </submittedName>
</protein>